<dbReference type="EMBL" id="LATX01002495">
    <property type="protein sequence ID" value="KTB28200.1"/>
    <property type="molecule type" value="Genomic_DNA"/>
</dbReference>
<evidence type="ECO:0008006" key="5">
    <source>
        <dbReference type="Google" id="ProtNLM"/>
    </source>
</evidence>
<dbReference type="Gene3D" id="3.40.50.720">
    <property type="entry name" value="NAD(P)-binding Rossmann-like Domain"/>
    <property type="match status" value="1"/>
</dbReference>
<dbReference type="SUPFAM" id="SSF51735">
    <property type="entry name" value="NAD(P)-binding Rossmann-fold domains"/>
    <property type="match status" value="1"/>
</dbReference>
<name>A0A0W0EVU7_MONRR</name>
<dbReference type="Proteomes" id="UP000054988">
    <property type="component" value="Unassembled WGS sequence"/>
</dbReference>
<reference evidence="3 4" key="1">
    <citation type="submission" date="2015-12" db="EMBL/GenBank/DDBJ databases">
        <title>Draft genome sequence of Moniliophthora roreri, the causal agent of frosty pod rot of cacao.</title>
        <authorList>
            <person name="Aime M.C."/>
            <person name="Diaz-Valderrama J.R."/>
            <person name="Kijpornyongpan T."/>
            <person name="Phillips-Mora W."/>
        </authorList>
    </citation>
    <scope>NUCLEOTIDE SEQUENCE [LARGE SCALE GENOMIC DNA]</scope>
    <source>
        <strain evidence="3 4">MCA 2952</strain>
    </source>
</reference>
<feature type="domain" description="Gfo/Idh/MocA-like oxidoreductase N-terminal" evidence="1">
    <location>
        <begin position="4"/>
        <end position="134"/>
    </location>
</feature>
<dbReference type="PANTHER" id="PTHR43708">
    <property type="entry name" value="CONSERVED EXPRESSED OXIDOREDUCTASE (EUROFUNG)"/>
    <property type="match status" value="1"/>
</dbReference>
<comment type="caution">
    <text evidence="3">The sequence shown here is derived from an EMBL/GenBank/DDBJ whole genome shotgun (WGS) entry which is preliminary data.</text>
</comment>
<dbReference type="SUPFAM" id="SSF55347">
    <property type="entry name" value="Glyceraldehyde-3-phosphate dehydrogenase-like, C-terminal domain"/>
    <property type="match status" value="1"/>
</dbReference>
<feature type="domain" description="Gal80p-like C-terminal" evidence="2">
    <location>
        <begin position="142"/>
        <end position="290"/>
    </location>
</feature>
<gene>
    <name evidence="3" type="ORF">WG66_19230</name>
</gene>
<organism evidence="3 4">
    <name type="scientific">Moniliophthora roreri</name>
    <name type="common">Frosty pod rot fungus</name>
    <name type="synonym">Monilia roreri</name>
    <dbReference type="NCBI Taxonomy" id="221103"/>
    <lineage>
        <taxon>Eukaryota</taxon>
        <taxon>Fungi</taxon>
        <taxon>Dikarya</taxon>
        <taxon>Basidiomycota</taxon>
        <taxon>Agaricomycotina</taxon>
        <taxon>Agaricomycetes</taxon>
        <taxon>Agaricomycetidae</taxon>
        <taxon>Agaricales</taxon>
        <taxon>Marasmiineae</taxon>
        <taxon>Marasmiaceae</taxon>
        <taxon>Moniliophthora</taxon>
    </lineage>
</organism>
<dbReference type="InterPro" id="IPR051317">
    <property type="entry name" value="Gfo/Idh/MocA_oxidoreduct"/>
</dbReference>
<dbReference type="InterPro" id="IPR036291">
    <property type="entry name" value="NAD(P)-bd_dom_sf"/>
</dbReference>
<dbReference type="PANTHER" id="PTHR43708:SF1">
    <property type="entry name" value="GALACTOSE_LACTOSE METABOLISM REGULATORY PROTEIN GAL80"/>
    <property type="match status" value="1"/>
</dbReference>
<dbReference type="AlphaFoldDB" id="A0A0W0EVU7"/>
<accession>A0A0W0EVU7</accession>
<dbReference type="InterPro" id="IPR000683">
    <property type="entry name" value="Gfo/Idh/MocA-like_OxRdtase_N"/>
</dbReference>
<sequence>MPPIRLGFVGLSANGWAASTLVPPLLEEPLSSKYTIAAVSTTNQASANASAEKYSKLVSAPVKAYYGSTEQIANDPDVDMVAVSVRTPAHVDAALPALQAKKDLFIEWPTGNQLAGTTKIAEMTKKGGVRTLIGFQTRQAAYVRKVKEILESGLLGRIISTSVVTCSYFLARGPFGYEGYRYLTDTSNGASMVDINGGHLIDVLHYLFGPVASITSYLANQYPTIQMLDASGKPVGDPIPQDDIHQVVFGGQFGNKDATVFSVNIRNVGSEHSTGLFWIIDGEKGAIKIKAEKGLSFMRAQPELWVNGEKVDVETDSEAERSARNWSKFADRAEGEYATVDDALKAKKVVDAIFRSSREGRRVDL</sequence>
<protein>
    <recommendedName>
        <fullName evidence="5">Dimeric dihydrodiol</fullName>
    </recommendedName>
</protein>
<evidence type="ECO:0000313" key="3">
    <source>
        <dbReference type="EMBL" id="KTB28200.1"/>
    </source>
</evidence>
<evidence type="ECO:0000313" key="4">
    <source>
        <dbReference type="Proteomes" id="UP000054988"/>
    </source>
</evidence>
<dbReference type="Gene3D" id="3.30.360.10">
    <property type="entry name" value="Dihydrodipicolinate Reductase, domain 2"/>
    <property type="match status" value="1"/>
</dbReference>
<dbReference type="Pfam" id="PF22685">
    <property type="entry name" value="Gal80p_C-like"/>
    <property type="match status" value="1"/>
</dbReference>
<dbReference type="Pfam" id="PF01408">
    <property type="entry name" value="GFO_IDH_MocA"/>
    <property type="match status" value="1"/>
</dbReference>
<dbReference type="GO" id="GO:0000166">
    <property type="term" value="F:nucleotide binding"/>
    <property type="evidence" value="ECO:0007669"/>
    <property type="project" value="InterPro"/>
</dbReference>
<proteinExistence type="predicted"/>
<dbReference type="InterPro" id="IPR055080">
    <property type="entry name" value="Gal80p-like_C"/>
</dbReference>
<evidence type="ECO:0000259" key="2">
    <source>
        <dbReference type="Pfam" id="PF22685"/>
    </source>
</evidence>
<dbReference type="eggNOG" id="KOG2741">
    <property type="taxonomic scope" value="Eukaryota"/>
</dbReference>
<evidence type="ECO:0000259" key="1">
    <source>
        <dbReference type="Pfam" id="PF01408"/>
    </source>
</evidence>